<dbReference type="PANTHER" id="PTHR36530">
    <property type="entry name" value="INHIBITOR OF CYSTEINE PEPTIDASE"/>
    <property type="match status" value="1"/>
</dbReference>
<dbReference type="GO" id="GO:0030414">
    <property type="term" value="F:peptidase inhibitor activity"/>
    <property type="evidence" value="ECO:0007669"/>
    <property type="project" value="UniProtKB-KW"/>
</dbReference>
<feature type="domain" description="Proteinase inhibitor I42 chagasin" evidence="4">
    <location>
        <begin position="33"/>
        <end position="116"/>
    </location>
</feature>
<dbReference type="InterPro" id="IPR036331">
    <property type="entry name" value="Chagasin-like_sf"/>
</dbReference>
<accession>A0ABW1VME4</accession>
<keyword evidence="1 5" id="KW-0646">Protease inhibitor</keyword>
<dbReference type="Proteomes" id="UP001596215">
    <property type="component" value="Unassembled WGS sequence"/>
</dbReference>
<evidence type="ECO:0000256" key="3">
    <source>
        <dbReference type="SAM" id="SignalP"/>
    </source>
</evidence>
<gene>
    <name evidence="5" type="ORF">ACFP73_07515</name>
</gene>
<evidence type="ECO:0000256" key="1">
    <source>
        <dbReference type="ARBA" id="ARBA00022690"/>
    </source>
</evidence>
<dbReference type="PROSITE" id="PS51257">
    <property type="entry name" value="PROKAR_LIPOPROTEIN"/>
    <property type="match status" value="1"/>
</dbReference>
<evidence type="ECO:0000313" key="5">
    <source>
        <dbReference type="EMBL" id="MFC6361946.1"/>
    </source>
</evidence>
<proteinExistence type="predicted"/>
<keyword evidence="2" id="KW-0789">Thiol protease inhibitor</keyword>
<dbReference type="SUPFAM" id="SSF141066">
    <property type="entry name" value="ICP-like"/>
    <property type="match status" value="1"/>
</dbReference>
<evidence type="ECO:0000259" key="4">
    <source>
        <dbReference type="Pfam" id="PF09394"/>
    </source>
</evidence>
<organism evidence="5 6">
    <name type="scientific">Tatumella punctata</name>
    <dbReference type="NCBI Taxonomy" id="399969"/>
    <lineage>
        <taxon>Bacteria</taxon>
        <taxon>Pseudomonadati</taxon>
        <taxon>Pseudomonadota</taxon>
        <taxon>Gammaproteobacteria</taxon>
        <taxon>Enterobacterales</taxon>
        <taxon>Erwiniaceae</taxon>
        <taxon>Tatumella</taxon>
    </lineage>
</organism>
<name>A0ABW1VME4_9GAMM</name>
<feature type="chain" id="PRO_5045574997" evidence="3">
    <location>
        <begin position="23"/>
        <end position="126"/>
    </location>
</feature>
<dbReference type="RefSeq" id="WP_212708952.1">
    <property type="nucleotide sequence ID" value="NZ_BAAAFW010000094.1"/>
</dbReference>
<dbReference type="EMBL" id="JBHSUC010000007">
    <property type="protein sequence ID" value="MFC6361946.1"/>
    <property type="molecule type" value="Genomic_DNA"/>
</dbReference>
<keyword evidence="6" id="KW-1185">Reference proteome</keyword>
<comment type="caution">
    <text evidence="5">The sequence shown here is derived from an EMBL/GenBank/DDBJ whole genome shotgun (WGS) entry which is preliminary data.</text>
</comment>
<reference evidence="6" key="1">
    <citation type="journal article" date="2019" name="Int. J. Syst. Evol. Microbiol.">
        <title>The Global Catalogue of Microorganisms (GCM) 10K type strain sequencing project: providing services to taxonomists for standard genome sequencing and annotation.</title>
        <authorList>
            <consortium name="The Broad Institute Genomics Platform"/>
            <consortium name="The Broad Institute Genome Sequencing Center for Infectious Disease"/>
            <person name="Wu L."/>
            <person name="Ma J."/>
        </authorList>
    </citation>
    <scope>NUCLEOTIDE SEQUENCE [LARGE SCALE GENOMIC DNA]</scope>
    <source>
        <strain evidence="6">CGMCC 4.1530</strain>
    </source>
</reference>
<dbReference type="Gene3D" id="2.60.40.2020">
    <property type="match status" value="1"/>
</dbReference>
<keyword evidence="3" id="KW-0732">Signal</keyword>
<sequence>MKNLFNCLIGGTLSCIAASAGAAGIPAQLDGVAGKEITLSLDANPTTGYQWMVSQLPAGLLLIPGDYQQSAECKPGMTGCSGQQTFYLIGRKAGTSTLKMIYGRTFDKSGWQEKSIRVVIKPSHNG</sequence>
<dbReference type="InterPro" id="IPR018990">
    <property type="entry name" value="Prot_inh_I42_chagasin"/>
</dbReference>
<dbReference type="PANTHER" id="PTHR36530:SF1">
    <property type="entry name" value="AMOEBIASIN-1"/>
    <property type="match status" value="1"/>
</dbReference>
<dbReference type="InterPro" id="IPR052781">
    <property type="entry name" value="Cys_protease_inhibitor_I42"/>
</dbReference>
<evidence type="ECO:0000313" key="6">
    <source>
        <dbReference type="Proteomes" id="UP001596215"/>
    </source>
</evidence>
<protein>
    <submittedName>
        <fullName evidence="5">Protease inhibitor I42 family protein</fullName>
    </submittedName>
</protein>
<evidence type="ECO:0000256" key="2">
    <source>
        <dbReference type="ARBA" id="ARBA00022704"/>
    </source>
</evidence>
<dbReference type="Pfam" id="PF09394">
    <property type="entry name" value="Inhibitor_I42"/>
    <property type="match status" value="1"/>
</dbReference>
<feature type="signal peptide" evidence="3">
    <location>
        <begin position="1"/>
        <end position="22"/>
    </location>
</feature>